<feature type="domain" description="Peptidase M60" evidence="3">
    <location>
        <begin position="206"/>
        <end position="512"/>
    </location>
</feature>
<feature type="compositionally biased region" description="Low complexity" evidence="2">
    <location>
        <begin position="1348"/>
        <end position="1372"/>
    </location>
</feature>
<reference evidence="4 5" key="1">
    <citation type="submission" date="2017-04" db="EMBL/GenBank/DDBJ databases">
        <authorList>
            <person name="Veseli I.A."/>
            <person name="Tang C."/>
            <person name="Pombert J.-F."/>
        </authorList>
    </citation>
    <scope>NUCLEOTIDE SEQUENCE [LARGE SCALE GENOMIC DNA]</scope>
    <source>
        <strain evidence="4 5">ATCC 700373</strain>
    </source>
</reference>
<dbReference type="Gene3D" id="3.40.390.80">
    <property type="entry name" value="Peptidase M60, enhancin-like domain 2"/>
    <property type="match status" value="1"/>
</dbReference>
<feature type="compositionally biased region" description="Polar residues" evidence="2">
    <location>
        <begin position="2313"/>
        <end position="2322"/>
    </location>
</feature>
<feature type="compositionally biased region" description="Low complexity" evidence="2">
    <location>
        <begin position="1727"/>
        <end position="1749"/>
    </location>
</feature>
<feature type="compositionally biased region" description="Low complexity" evidence="2">
    <location>
        <begin position="1459"/>
        <end position="1470"/>
    </location>
</feature>
<feature type="compositionally biased region" description="Polar residues" evidence="2">
    <location>
        <begin position="1277"/>
        <end position="1330"/>
    </location>
</feature>
<sequence length="2361" mass="254039">MTNKDEVKLNLQRQQKFGIRKFKVGVASVMFASFFYMNMAHVAQAAESQKLEISTVERKTETKQPSNLKSLEEVKRRKEYDKDMTMNQTVGSPDSTNVQTNDTTFGIKVTNPLSQENKGAIKVQSNVAVAPEAHREERTAFRVAGTDSASTGTNEIQMPSQEPASQAHTQVITVKGVREKVYRKSIPVMNHPKKAQTLGMGRGTGQGRESLGLVIPANMKLYIRQSARHNEGDIRVSLVTDDSRQNRAVVVPKNGNWVNIHTSIDSGAFVYLPRGFRTQPQVDFYVENNQGMMLPTYHKGGDQALFEQQWRDTQASYAFVEGKYNAFLLPKIDRKRIEDMKKSKDANAFKTLDQMLNFYDDVIQKYNQWSGLTDDPNAIHYNVEQKYFTMADKHGAGIAYWSRDHMGSNQPSLRGYLQPGWLALHEVGHGFDGWMIGDGHMELVEIWNNIFANEYQTKVMGVKKDWLYQGKQTQYQKALQDKILKDPSHFTLGRTNVRERLDFLTRMVRLTTFNGVTDMLKAMREEAAKGHVEKDVPRWIIEHWLGDHGYNGLAYFGIYQIKLPKTLIDQANASRNAYVYPLAMLIDNAAERARYAKQLGLSSVYELVRSSDLKDTTIDSHATIHIHRNGQHLPEGAEVKLVDGTETVAIGTIQNDTVNFAHIRPGVYKVIAPLSQNYALPEHAYLIVRENGTNEVTLDYPDANSTQNAMTEHISLKGLANVEFASIDYYPLTKTVVYKQSPAKPHIYYNDEYAHVTIQNQQGEQLLERSFIGNRQSPSEVVTFKMEYGDTIQVKHREATSRRQVFRLENHAEIPMPNKKKETVTYRLTDKGLIVDNETQEAAESRYASQLQSDVNAIIETIKQNPGKDFRTQLYRVVQGVQHVNGREKERLLTQLQPYMEETTTLNTPEPTWTVTEYGRGFVGGNGPAHASIAVTFPSGTVVNTTVENNGEWTVNVPVNESFHPGDEIAAIATIQGKFSSQSVQAAVTDTIAPSPVVVNPFNEHDTVMSGETEPHTTVEVRLPNQQTLTTMSEDGHWSVQLPEGMDLTSNDRIDVIAVDGFKNRSMVNVVTPVDVTPPVKPTVATTESKQHIIWGTGEKYQDQIEVILPNNTVIKTKVGRNLTWMIGVPFDTELVVGDVIKVTEIDRFGNRSQSGTGDVVDTTPPSQPVVQHLLEGSSTLTGQAEPGSHIIVQLSSNQTLETETQADGTWQIDAPEISHITRDDEVSVIARDTSQNMSQETKVVVDPKSMPQSCPTTEESESAQTETLSKEKETSAQETNSKSSSKETATPKTDDQATSEASSQEGATEKVQTPENPLSTPETTDTGETQPEADRTSGTVDEHHGSDSSVMSSEISENTSSSPETNPETTNLDNATAEPPAPENSDTKSESPTGSEGSTSPEESQSASPSEEAVPVESTLTSEVSETGKDQPDVGETTNLDNATAESPASENSDTKSEPPTGSEGSTSPEESHPTQPSGEMTPVEPTPTSEVSTPETGTDRPDVGGTTNLDNATAEPPAPENSDTKSEPPTGSEGSTSPEESQPTSPSEEVLPVESTPTSEVSETGTDRPDVGETTNLDNATVESPASENSDTKSESPTGSEGSTSPEESHPTSPSEEAVPVESTSTSEVSETGKDQPDVGETTNLDNATAEPPASENSDTKSESPTGSESSQPTSPSEEAVPVEPTPTSEVSETGTDRPDVGGTTNLDNATAEPPASENSDTKSEPPTGSEGSTSPEESQPTSPSEEAVPVEPTPTSEVSETGTDRPDVGGTTNLDNATAEPPASENSDTKSEPPTGSEGSTSPEESQPTSPSEEAVPVESTPTSEVSTPETGTDRPDVGGTTNLDNATAEPPASENSDTKSEPPTGSEGSTSPEESQPTSPSEEAVPVESTPTSEVSETGTDRPDVGETTNLDNATVESPASENSDTKSESPTGSEGSTSPEESHPTSPSEEAVPVESTSTSEVSETGTDRPDVGETTNLDNATVESPASENSDTKSESPTGSEGSTSPEESQPTSPSEEAVPVESTPTSEVSETGTDRPDVGETTNLDNATVESPASENSDTKSESPTGSEGSTSPEESHPTSPSEEAVPVESTSTSEVSTPETGKDQPDVGETTNLDNATAESPASENSDTKSEPPTGSEGSTSPEESHPTQPSGEMTPVEPTPTSEVSTPETGTPDVEIVETPTPEAPETGTDQPTVEETTNLDNATAEPPAPENSDTKSESPTGSEVPTSEANQPLASEASTPNNTIAETSAVELDTNVSEGTIESMVTVTSEHMKPKVATSESMEVKSNPPTSREALKTAFATKVPSSSGSAVSETEVLPETGQSEGIDWKAIVLVLFGLGILSKRFSRTKKK</sequence>
<name>A0AAC9WIX9_9STAP</name>
<proteinExistence type="predicted"/>
<feature type="compositionally biased region" description="Low complexity" evidence="2">
    <location>
        <begin position="1795"/>
        <end position="1834"/>
    </location>
</feature>
<dbReference type="InterPro" id="IPR031161">
    <property type="entry name" value="Peptidase_M60_dom"/>
</dbReference>
<evidence type="ECO:0000256" key="2">
    <source>
        <dbReference type="SAM" id="MobiDB-lite"/>
    </source>
</evidence>
<dbReference type="PROSITE" id="PS51723">
    <property type="entry name" value="PEPTIDASE_M60"/>
    <property type="match status" value="1"/>
</dbReference>
<feature type="compositionally biased region" description="Polar residues" evidence="2">
    <location>
        <begin position="1893"/>
        <end position="1902"/>
    </location>
</feature>
<feature type="compositionally biased region" description="Polar residues" evidence="2">
    <location>
        <begin position="2197"/>
        <end position="2211"/>
    </location>
</feature>
<feature type="compositionally biased region" description="Low complexity" evidence="2">
    <location>
        <begin position="1865"/>
        <end position="1887"/>
    </location>
</feature>
<dbReference type="Proteomes" id="UP000242864">
    <property type="component" value="Chromosome"/>
</dbReference>
<feature type="compositionally biased region" description="Low complexity" evidence="2">
    <location>
        <begin position="2001"/>
        <end position="2023"/>
    </location>
</feature>
<feature type="region of interest" description="Disordered" evidence="2">
    <location>
        <begin position="1231"/>
        <end position="2331"/>
    </location>
</feature>
<evidence type="ECO:0000259" key="3">
    <source>
        <dbReference type="PROSITE" id="PS51723"/>
    </source>
</evidence>
<feature type="compositionally biased region" description="Basic and acidic residues" evidence="2">
    <location>
        <begin position="1333"/>
        <end position="1347"/>
    </location>
</feature>
<feature type="compositionally biased region" description="Polar residues" evidence="2">
    <location>
        <begin position="1911"/>
        <end position="1927"/>
    </location>
</feature>
<feature type="compositionally biased region" description="Polar residues" evidence="2">
    <location>
        <begin position="1979"/>
        <end position="1995"/>
    </location>
</feature>
<feature type="compositionally biased region" description="Polar residues" evidence="2">
    <location>
        <begin position="2047"/>
        <end position="2063"/>
    </location>
</feature>
<evidence type="ECO:0000313" key="5">
    <source>
        <dbReference type="Proteomes" id="UP000242864"/>
    </source>
</evidence>
<dbReference type="Pfam" id="PF03272">
    <property type="entry name" value="Mucin_bdg"/>
    <property type="match status" value="1"/>
</dbReference>
<dbReference type="RefSeq" id="WP_085237088.1">
    <property type="nucleotide sequence ID" value="NZ_CP020773.1"/>
</dbReference>
<feature type="compositionally biased region" description="Low complexity" evidence="2">
    <location>
        <begin position="1933"/>
        <end position="1970"/>
    </location>
</feature>
<evidence type="ECO:0000313" key="4">
    <source>
        <dbReference type="EMBL" id="ARJ50610.1"/>
    </source>
</evidence>
<feature type="compositionally biased region" description="Low complexity" evidence="2">
    <location>
        <begin position="2069"/>
        <end position="2107"/>
    </location>
</feature>
<feature type="compositionally biased region" description="Low complexity" evidence="2">
    <location>
        <begin position="2163"/>
        <end position="2196"/>
    </location>
</feature>
<organism evidence="4 5">
    <name type="scientific">Staphylococcus lutrae</name>
    <dbReference type="NCBI Taxonomy" id="155085"/>
    <lineage>
        <taxon>Bacteria</taxon>
        <taxon>Bacillati</taxon>
        <taxon>Bacillota</taxon>
        <taxon>Bacilli</taxon>
        <taxon>Bacillales</taxon>
        <taxon>Staphylococcaceae</taxon>
        <taxon>Staphylococcus</taxon>
    </lineage>
</organism>
<evidence type="ECO:0000256" key="1">
    <source>
        <dbReference type="ARBA" id="ARBA00022729"/>
    </source>
</evidence>
<feature type="compositionally biased region" description="Polar residues" evidence="2">
    <location>
        <begin position="2117"/>
        <end position="2133"/>
    </location>
</feature>
<feature type="compositionally biased region" description="Polar residues" evidence="2">
    <location>
        <begin position="1575"/>
        <end position="1591"/>
    </location>
</feature>
<dbReference type="NCBIfam" id="NF033510">
    <property type="entry name" value="Ca_tandemer"/>
    <property type="match status" value="2"/>
</dbReference>
<dbReference type="InterPro" id="IPR013783">
    <property type="entry name" value="Ig-like_fold"/>
</dbReference>
<keyword evidence="5" id="KW-1185">Reference proteome</keyword>
<feature type="compositionally biased region" description="Low complexity" evidence="2">
    <location>
        <begin position="1665"/>
        <end position="1681"/>
    </location>
</feature>
<gene>
    <name evidence="4" type="ORF">B5P37_04400</name>
</gene>
<dbReference type="InterPro" id="IPR041498">
    <property type="entry name" value="Big_6"/>
</dbReference>
<feature type="compositionally biased region" description="Polar residues" evidence="2">
    <location>
        <begin position="147"/>
        <end position="168"/>
    </location>
</feature>
<feature type="compositionally biased region" description="Low complexity" evidence="2">
    <location>
        <begin position="1597"/>
        <end position="1632"/>
    </location>
</feature>
<dbReference type="SMART" id="SM01276">
    <property type="entry name" value="M60-like"/>
    <property type="match status" value="1"/>
</dbReference>
<feature type="compositionally biased region" description="Polar residues" evidence="2">
    <location>
        <begin position="1557"/>
        <end position="1566"/>
    </location>
</feature>
<feature type="compositionally biased region" description="Low complexity" evidence="2">
    <location>
        <begin position="1529"/>
        <end position="1551"/>
    </location>
</feature>
<keyword evidence="1" id="KW-0732">Signal</keyword>
<feature type="compositionally biased region" description="Polar residues" evidence="2">
    <location>
        <begin position="1437"/>
        <end position="1453"/>
    </location>
</feature>
<feature type="region of interest" description="Disordered" evidence="2">
    <location>
        <begin position="146"/>
        <end position="168"/>
    </location>
</feature>
<dbReference type="KEGG" id="slz:B5P37_04400"/>
<dbReference type="InterPro" id="IPR005877">
    <property type="entry name" value="YSIRK_signal_dom"/>
</dbReference>
<dbReference type="PANTHER" id="PTHR24216">
    <property type="entry name" value="PAXILLIN-RELATED"/>
    <property type="match status" value="1"/>
</dbReference>
<dbReference type="EMBL" id="CP020773">
    <property type="protein sequence ID" value="ARJ50610.1"/>
    <property type="molecule type" value="Genomic_DNA"/>
</dbReference>
<feature type="compositionally biased region" description="Low complexity" evidence="2">
    <location>
        <begin position="2139"/>
        <end position="2150"/>
    </location>
</feature>
<feature type="compositionally biased region" description="Polar residues" evidence="2">
    <location>
        <begin position="1233"/>
        <end position="1242"/>
    </location>
</feature>
<dbReference type="Pfam" id="PF17936">
    <property type="entry name" value="Big_6"/>
    <property type="match status" value="2"/>
</dbReference>
<dbReference type="InterPro" id="IPR004954">
    <property type="entry name" value="Mucin-bd"/>
</dbReference>
<protein>
    <recommendedName>
        <fullName evidence="3">Peptidase M60 domain-containing protein</fullName>
    </recommendedName>
</protein>
<feature type="compositionally biased region" description="Polar residues" evidence="2">
    <location>
        <begin position="2227"/>
        <end position="2256"/>
    </location>
</feature>
<accession>A0AAC9WIX9</accession>
<feature type="compositionally biased region" description="Low complexity" evidence="2">
    <location>
        <begin position="1391"/>
        <end position="1414"/>
    </location>
</feature>
<dbReference type="Gene3D" id="2.60.40.10">
    <property type="entry name" value="Immunoglobulins"/>
    <property type="match status" value="3"/>
</dbReference>
<feature type="compositionally biased region" description="Polar residues" evidence="2">
    <location>
        <begin position="2264"/>
        <end position="2279"/>
    </location>
</feature>
<feature type="compositionally biased region" description="Polar residues" evidence="2">
    <location>
        <begin position="2029"/>
        <end position="2038"/>
    </location>
</feature>
<feature type="compositionally biased region" description="Low complexity" evidence="2">
    <location>
        <begin position="1483"/>
        <end position="1498"/>
    </location>
</feature>
<dbReference type="Pfam" id="PF04650">
    <property type="entry name" value="YSIRK_signal"/>
    <property type="match status" value="1"/>
</dbReference>
<dbReference type="NCBIfam" id="TIGR01168">
    <property type="entry name" value="YSIRK_signal"/>
    <property type="match status" value="1"/>
</dbReference>